<evidence type="ECO:0000313" key="10">
    <source>
        <dbReference type="Proteomes" id="UP000287447"/>
    </source>
</evidence>
<protein>
    <submittedName>
        <fullName evidence="9">ABC transporter permease subunit</fullName>
    </submittedName>
</protein>
<dbReference type="RefSeq" id="WP_127763408.1">
    <property type="nucleotide sequence ID" value="NZ_SADE01000001.1"/>
</dbReference>
<keyword evidence="2 7" id="KW-0813">Transport</keyword>
<dbReference type="Proteomes" id="UP000287447">
    <property type="component" value="Unassembled WGS sequence"/>
</dbReference>
<feature type="transmembrane region" description="Helical" evidence="7">
    <location>
        <begin position="423"/>
        <end position="443"/>
    </location>
</feature>
<feature type="transmembrane region" description="Helical" evidence="7">
    <location>
        <begin position="352"/>
        <end position="378"/>
    </location>
</feature>
<keyword evidence="10" id="KW-1185">Reference proteome</keyword>
<dbReference type="EMBL" id="SADE01000001">
    <property type="protein sequence ID" value="RVU38035.1"/>
    <property type="molecule type" value="Genomic_DNA"/>
</dbReference>
<sequence>MTFLPAAPWVTLAVFLLPVLAGLAGAVLPAFGYLPALDGTDASLDPWRRLLDYPGFAGSLWMSLWTGFAATMISFALAIGFAAAWRGTRVFRSLQRLIAPLLSVPHAAVALGMLFLLAPSGWLLRAGSPWATGFVRPPDWATAPDPYGIVFILALVVKETPFLFLMTVAALNQVREREIVTTARTLGYGPATAWLKCVLPLVYPQLRLPVYAVLAFSLSVIDVALVLAPATNPPLGVLILRWFNDPDLGYQFVAAAGAVTQLAVVAAGIVVWWGVERLVGAMGRRWASAGDRAVLDRPVAVFSLAGTGVLWFLGAGSLLGMAVWSMARQWRFPDTLPSEWSLMNWMRRGETLIGLGGTTVTVGLISAGIALVLAVACLEHEKRDGLKPTARALWLLYIPLLVPQVAFLFGAQVLLVTAGIDGGWTALIWAHLLFVLPYVFLSLSDPFRSLDERYRTTALCLGLRPSAVFRRVTLPLLLRPILVAFAVGFAVSVSQYLPTVFAGGGRLETLTTEAVSLAGGGDRRLIGMLVFAQSVLPFVAFLLAAALPAWAFRNRAGLRGLT</sequence>
<name>A0A437QU45_9PROT</name>
<dbReference type="InterPro" id="IPR000515">
    <property type="entry name" value="MetI-like"/>
</dbReference>
<evidence type="ECO:0000256" key="3">
    <source>
        <dbReference type="ARBA" id="ARBA00022475"/>
    </source>
</evidence>
<comment type="subcellular location">
    <subcellularLocation>
        <location evidence="1 7">Cell membrane</location>
        <topology evidence="1 7">Multi-pass membrane protein</topology>
    </subcellularLocation>
</comment>
<feature type="transmembrane region" description="Helical" evidence="7">
    <location>
        <begin position="56"/>
        <end position="85"/>
    </location>
</feature>
<accession>A0A437QU45</accession>
<keyword evidence="5 7" id="KW-1133">Transmembrane helix</keyword>
<dbReference type="PROSITE" id="PS50928">
    <property type="entry name" value="ABC_TM1"/>
    <property type="match status" value="2"/>
</dbReference>
<proteinExistence type="inferred from homology"/>
<feature type="transmembrane region" description="Helical" evidence="7">
    <location>
        <begin position="476"/>
        <end position="497"/>
    </location>
</feature>
<evidence type="ECO:0000256" key="6">
    <source>
        <dbReference type="ARBA" id="ARBA00023136"/>
    </source>
</evidence>
<evidence type="ECO:0000256" key="2">
    <source>
        <dbReference type="ARBA" id="ARBA00022448"/>
    </source>
</evidence>
<evidence type="ECO:0000256" key="7">
    <source>
        <dbReference type="RuleBase" id="RU363032"/>
    </source>
</evidence>
<evidence type="ECO:0000256" key="5">
    <source>
        <dbReference type="ARBA" id="ARBA00022989"/>
    </source>
</evidence>
<evidence type="ECO:0000259" key="8">
    <source>
        <dbReference type="PROSITE" id="PS50928"/>
    </source>
</evidence>
<comment type="caution">
    <text evidence="9">The sequence shown here is derived from an EMBL/GenBank/DDBJ whole genome shotgun (WGS) entry which is preliminary data.</text>
</comment>
<keyword evidence="3" id="KW-1003">Cell membrane</keyword>
<feature type="domain" description="ABC transmembrane type-1" evidence="8">
    <location>
        <begin position="356"/>
        <end position="547"/>
    </location>
</feature>
<dbReference type="SUPFAM" id="SSF161098">
    <property type="entry name" value="MetI-like"/>
    <property type="match status" value="2"/>
</dbReference>
<evidence type="ECO:0000256" key="4">
    <source>
        <dbReference type="ARBA" id="ARBA00022692"/>
    </source>
</evidence>
<feature type="transmembrane region" description="Helical" evidence="7">
    <location>
        <begin position="208"/>
        <end position="228"/>
    </location>
</feature>
<feature type="transmembrane region" description="Helical" evidence="7">
    <location>
        <begin position="147"/>
        <end position="171"/>
    </location>
</feature>
<keyword evidence="4 7" id="KW-0812">Transmembrane</keyword>
<feature type="transmembrane region" description="Helical" evidence="7">
    <location>
        <begin position="299"/>
        <end position="324"/>
    </location>
</feature>
<feature type="transmembrane region" description="Helical" evidence="7">
    <location>
        <begin position="390"/>
        <end position="411"/>
    </location>
</feature>
<comment type="similarity">
    <text evidence="7">Belongs to the binding-protein-dependent transport system permease family.</text>
</comment>
<dbReference type="Gene3D" id="1.10.3720.10">
    <property type="entry name" value="MetI-like"/>
    <property type="match status" value="2"/>
</dbReference>
<feature type="transmembrane region" description="Helical" evidence="7">
    <location>
        <begin position="248"/>
        <end position="275"/>
    </location>
</feature>
<organism evidence="9 10">
    <name type="scientific">Hwanghaeella grinnelliae</name>
    <dbReference type="NCBI Taxonomy" id="2500179"/>
    <lineage>
        <taxon>Bacteria</taxon>
        <taxon>Pseudomonadati</taxon>
        <taxon>Pseudomonadota</taxon>
        <taxon>Alphaproteobacteria</taxon>
        <taxon>Rhodospirillales</taxon>
        <taxon>Rhodospirillaceae</taxon>
        <taxon>Hwanghaeella</taxon>
    </lineage>
</organism>
<feature type="domain" description="ABC transmembrane type-1" evidence="8">
    <location>
        <begin position="60"/>
        <end position="271"/>
    </location>
</feature>
<dbReference type="Pfam" id="PF00528">
    <property type="entry name" value="BPD_transp_1"/>
    <property type="match status" value="2"/>
</dbReference>
<keyword evidence="6 7" id="KW-0472">Membrane</keyword>
<dbReference type="AlphaFoldDB" id="A0A437QU45"/>
<dbReference type="InterPro" id="IPR035906">
    <property type="entry name" value="MetI-like_sf"/>
</dbReference>
<dbReference type="OrthoDB" id="7852521at2"/>
<dbReference type="PANTHER" id="PTHR30183:SF6">
    <property type="entry name" value="INNER MEMBRANE ABC TRANSPORTER PERMEASE PROTEIN YNJC"/>
    <property type="match status" value="1"/>
</dbReference>
<feature type="transmembrane region" description="Helical" evidence="7">
    <location>
        <begin position="525"/>
        <end position="552"/>
    </location>
</feature>
<gene>
    <name evidence="9" type="ORF">EOI86_01645</name>
</gene>
<dbReference type="PANTHER" id="PTHR30183">
    <property type="entry name" value="MOLYBDENUM TRANSPORT SYSTEM PERMEASE PROTEIN MODB"/>
    <property type="match status" value="1"/>
</dbReference>
<dbReference type="GO" id="GO:0055085">
    <property type="term" value="P:transmembrane transport"/>
    <property type="evidence" value="ECO:0007669"/>
    <property type="project" value="InterPro"/>
</dbReference>
<feature type="transmembrane region" description="Helical" evidence="7">
    <location>
        <begin position="97"/>
        <end position="118"/>
    </location>
</feature>
<dbReference type="GO" id="GO:0005886">
    <property type="term" value="C:plasma membrane"/>
    <property type="evidence" value="ECO:0007669"/>
    <property type="project" value="UniProtKB-SubCell"/>
</dbReference>
<reference evidence="10" key="1">
    <citation type="submission" date="2019-01" db="EMBL/GenBank/DDBJ databases">
        <title>Gri0909 isolated from a small marine red alga.</title>
        <authorList>
            <person name="Kim J."/>
            <person name="Jeong S.E."/>
            <person name="Jeon C.O."/>
        </authorList>
    </citation>
    <scope>NUCLEOTIDE SEQUENCE [LARGE SCALE GENOMIC DNA]</scope>
    <source>
        <strain evidence="10">Gri0909</strain>
    </source>
</reference>
<evidence type="ECO:0000256" key="1">
    <source>
        <dbReference type="ARBA" id="ARBA00004651"/>
    </source>
</evidence>
<evidence type="ECO:0000313" key="9">
    <source>
        <dbReference type="EMBL" id="RVU38035.1"/>
    </source>
</evidence>
<dbReference type="CDD" id="cd06261">
    <property type="entry name" value="TM_PBP2"/>
    <property type="match status" value="2"/>
</dbReference>